<feature type="domain" description="DUF6630" evidence="2">
    <location>
        <begin position="98"/>
        <end position="189"/>
    </location>
</feature>
<evidence type="ECO:0000259" key="2">
    <source>
        <dbReference type="Pfam" id="PF20335"/>
    </source>
</evidence>
<feature type="transmembrane region" description="Helical" evidence="1">
    <location>
        <begin position="20"/>
        <end position="40"/>
    </location>
</feature>
<proteinExistence type="predicted"/>
<dbReference type="Proteomes" id="UP000305675">
    <property type="component" value="Unassembled WGS sequence"/>
</dbReference>
<dbReference type="AlphaFoldDB" id="A0A4U1BR06"/>
<gene>
    <name evidence="3" type="ORF">FCL42_05580</name>
</gene>
<name>A0A4U1BR06_9GAMM</name>
<keyword evidence="4" id="KW-1185">Reference proteome</keyword>
<keyword evidence="1" id="KW-0812">Transmembrane</keyword>
<dbReference type="Pfam" id="PF20335">
    <property type="entry name" value="DUF6630"/>
    <property type="match status" value="1"/>
</dbReference>
<accession>A0A4U1BR06</accession>
<dbReference type="RefSeq" id="WP_136862409.1">
    <property type="nucleotide sequence ID" value="NZ_SWCJ01000003.1"/>
</dbReference>
<evidence type="ECO:0000256" key="1">
    <source>
        <dbReference type="SAM" id="Phobius"/>
    </source>
</evidence>
<sequence>MTATRSSWFELIKALVKCAYYLILMPFVLIGTVITAPYWYPKNKRKRCQKRLELMVLLSGGQIALAPESVAELTDADFEMLVLTTMEVWQSEQSWVYLRIDWAATDEVAAQTAALAKQLGIASTFDCQGLTEEPESIETVLNQYGQWLKGHGFSLLYLEQGSDEYVAFACDSGQCDRVLQLAGELNITLSAV</sequence>
<dbReference type="InterPro" id="IPR046582">
    <property type="entry name" value="DUF6630"/>
</dbReference>
<reference evidence="3 4" key="1">
    <citation type="submission" date="2019-04" db="EMBL/GenBank/DDBJ databases">
        <authorList>
            <person name="Hwang J.C."/>
        </authorList>
    </citation>
    <scope>NUCLEOTIDE SEQUENCE [LARGE SCALE GENOMIC DNA]</scope>
    <source>
        <strain evidence="3 4">IMCC35002</strain>
    </source>
</reference>
<evidence type="ECO:0000313" key="3">
    <source>
        <dbReference type="EMBL" id="TKB56605.1"/>
    </source>
</evidence>
<dbReference type="EMBL" id="SWCJ01000003">
    <property type="protein sequence ID" value="TKB56605.1"/>
    <property type="molecule type" value="Genomic_DNA"/>
</dbReference>
<dbReference type="OrthoDB" id="6090118at2"/>
<comment type="caution">
    <text evidence="3">The sequence shown here is derived from an EMBL/GenBank/DDBJ whole genome shotgun (WGS) entry which is preliminary data.</text>
</comment>
<keyword evidence="1" id="KW-1133">Transmembrane helix</keyword>
<keyword evidence="1" id="KW-0472">Membrane</keyword>
<organism evidence="3 4">
    <name type="scientific">Ferrimonas aestuarii</name>
    <dbReference type="NCBI Taxonomy" id="2569539"/>
    <lineage>
        <taxon>Bacteria</taxon>
        <taxon>Pseudomonadati</taxon>
        <taxon>Pseudomonadota</taxon>
        <taxon>Gammaproteobacteria</taxon>
        <taxon>Alteromonadales</taxon>
        <taxon>Ferrimonadaceae</taxon>
        <taxon>Ferrimonas</taxon>
    </lineage>
</organism>
<evidence type="ECO:0000313" key="4">
    <source>
        <dbReference type="Proteomes" id="UP000305675"/>
    </source>
</evidence>
<protein>
    <recommendedName>
        <fullName evidence="2">DUF6630 domain-containing protein</fullName>
    </recommendedName>
</protein>